<feature type="transmembrane region" description="Helical" evidence="1">
    <location>
        <begin position="185"/>
        <end position="209"/>
    </location>
</feature>
<feature type="transmembrane region" description="Helical" evidence="1">
    <location>
        <begin position="144"/>
        <end position="165"/>
    </location>
</feature>
<name>A0ABZ2N5C8_9BACI</name>
<dbReference type="EMBL" id="CP147404">
    <property type="protein sequence ID" value="WXB92497.1"/>
    <property type="molecule type" value="Genomic_DNA"/>
</dbReference>
<evidence type="ECO:0000313" key="3">
    <source>
        <dbReference type="Proteomes" id="UP001387364"/>
    </source>
</evidence>
<dbReference type="InterPro" id="IPR025699">
    <property type="entry name" value="ABC2_memb-like"/>
</dbReference>
<reference evidence="2 3" key="1">
    <citation type="submission" date="2024-02" db="EMBL/GenBank/DDBJ databases">
        <title>Seven novel Bacillus-like species.</title>
        <authorList>
            <person name="Liu G."/>
        </authorList>
    </citation>
    <scope>NUCLEOTIDE SEQUENCE [LARGE SCALE GENOMIC DNA]</scope>
    <source>
        <strain evidence="2 3">FJAT-52991</strain>
    </source>
</reference>
<dbReference type="RefSeq" id="WP_338751056.1">
    <property type="nucleotide sequence ID" value="NZ_CP147404.1"/>
</dbReference>
<evidence type="ECO:0000313" key="2">
    <source>
        <dbReference type="EMBL" id="WXB92497.1"/>
    </source>
</evidence>
<gene>
    <name evidence="2" type="ORF">WDJ61_14865</name>
</gene>
<feature type="transmembrane region" description="Helical" evidence="1">
    <location>
        <begin position="85"/>
        <end position="111"/>
    </location>
</feature>
<keyword evidence="3" id="KW-1185">Reference proteome</keyword>
<evidence type="ECO:0000256" key="1">
    <source>
        <dbReference type="SAM" id="Phobius"/>
    </source>
</evidence>
<keyword evidence="1" id="KW-0812">Transmembrane</keyword>
<keyword evidence="1" id="KW-0472">Membrane</keyword>
<accession>A0ABZ2N5C8</accession>
<dbReference type="Pfam" id="PF13346">
    <property type="entry name" value="ABC2_membrane_5"/>
    <property type="match status" value="1"/>
</dbReference>
<feature type="transmembrane region" description="Helical" evidence="1">
    <location>
        <begin position="12"/>
        <end position="30"/>
    </location>
</feature>
<feature type="transmembrane region" description="Helical" evidence="1">
    <location>
        <begin position="36"/>
        <end position="57"/>
    </location>
</feature>
<protein>
    <submittedName>
        <fullName evidence="2">ABC-2 transporter permease</fullName>
    </submittedName>
</protein>
<proteinExistence type="predicted"/>
<keyword evidence="1" id="KW-1133">Transmembrane helix</keyword>
<feature type="transmembrane region" description="Helical" evidence="1">
    <location>
        <begin position="117"/>
        <end position="137"/>
    </location>
</feature>
<organism evidence="2 3">
    <name type="scientific">Bacillus kandeliae</name>
    <dbReference type="NCBI Taxonomy" id="3129297"/>
    <lineage>
        <taxon>Bacteria</taxon>
        <taxon>Bacillati</taxon>
        <taxon>Bacillota</taxon>
        <taxon>Bacilli</taxon>
        <taxon>Bacillales</taxon>
        <taxon>Bacillaceae</taxon>
        <taxon>Bacillus</taxon>
    </lineage>
</organism>
<dbReference type="Proteomes" id="UP001387364">
    <property type="component" value="Chromosome"/>
</dbReference>
<sequence>MIQLVIRELTLIRPIFYLMYSATALILLRLAMTDGYVNMGAILYVFILSFFCVISLSQSDREQPSTRFLAQSLPVWRKQLVGARFLVSIPVLAISFIIYIITGAVISFINIGITVSMLSWQDVVVICLLHFVASSIYHMMYYRFGYYVSGVFGMFIILFSCSFMFGVLVGTGLMQECLFLFSQPLYLLGMLAVTGLIIGFSYLLCVRLYEKYRS</sequence>